<dbReference type="Gene3D" id="3.40.50.1820">
    <property type="entry name" value="alpha/beta hydrolase"/>
    <property type="match status" value="1"/>
</dbReference>
<dbReference type="SUPFAM" id="SSF53474">
    <property type="entry name" value="alpha/beta-Hydrolases"/>
    <property type="match status" value="1"/>
</dbReference>
<dbReference type="Pfam" id="PF00561">
    <property type="entry name" value="Abhydrolase_1"/>
    <property type="match status" value="1"/>
</dbReference>
<dbReference type="GO" id="GO:0047570">
    <property type="term" value="F:3-oxoadipate enol-lactonase activity"/>
    <property type="evidence" value="ECO:0007669"/>
    <property type="project" value="UniProtKB-EC"/>
</dbReference>
<dbReference type="EMBL" id="JACIEC010000009">
    <property type="protein sequence ID" value="MBB4145641.1"/>
    <property type="molecule type" value="Genomic_DNA"/>
</dbReference>
<protein>
    <submittedName>
        <fullName evidence="2">3-oxoadipate enol-lactonase</fullName>
        <ecNumber evidence="2">3.1.1.24</ecNumber>
    </submittedName>
</protein>
<evidence type="ECO:0000313" key="2">
    <source>
        <dbReference type="EMBL" id="MBB4145641.1"/>
    </source>
</evidence>
<sequence length="245" mass="27016">MIFSNSLGTDLHMWDLQVAALSQDFRILRYDNRGHGRSSSPASPFKLAELGADLIALMDHLGIDRASFCGLSIGGLIGQWLAVHASNRFERFVLCATAPRIGSFESWQHRMDTVIHGGLNVIVEATRERWFTQQLCMQEPELVDRILASFSNTSIEGYVGCCAALRDADMTPSLGNIEHPVLAVSGQDDPVCRPSELDEIAKAVVNGRHFSLPGKHIVNLEGPGQFNRLITSFIKTDGRVEFPPK</sequence>
<dbReference type="PANTHER" id="PTHR43433">
    <property type="entry name" value="HYDROLASE, ALPHA/BETA FOLD FAMILY PROTEIN"/>
    <property type="match status" value="1"/>
</dbReference>
<dbReference type="AlphaFoldDB" id="A0A7W6LJZ7"/>
<name>A0A7W6LJZ7_9HYPH</name>
<proteinExistence type="predicted"/>
<dbReference type="InterPro" id="IPR000073">
    <property type="entry name" value="AB_hydrolase_1"/>
</dbReference>
<dbReference type="InterPro" id="IPR029058">
    <property type="entry name" value="AB_hydrolase_fold"/>
</dbReference>
<evidence type="ECO:0000259" key="1">
    <source>
        <dbReference type="Pfam" id="PF00561"/>
    </source>
</evidence>
<dbReference type="InterPro" id="IPR026968">
    <property type="entry name" value="PcaD/CatD"/>
</dbReference>
<dbReference type="InterPro" id="IPR050471">
    <property type="entry name" value="AB_hydrolase"/>
</dbReference>
<reference evidence="2 3" key="1">
    <citation type="submission" date="2020-08" db="EMBL/GenBank/DDBJ databases">
        <title>Genomic Encyclopedia of Type Strains, Phase IV (KMG-IV): sequencing the most valuable type-strain genomes for metagenomic binning, comparative biology and taxonomic classification.</title>
        <authorList>
            <person name="Goeker M."/>
        </authorList>
    </citation>
    <scope>NUCLEOTIDE SEQUENCE [LARGE SCALE GENOMIC DNA]</scope>
    <source>
        <strain evidence="2 3">DSM 29514</strain>
    </source>
</reference>
<accession>A0A7W6LJZ7</accession>
<comment type="caution">
    <text evidence="2">The sequence shown here is derived from an EMBL/GenBank/DDBJ whole genome shotgun (WGS) entry which is preliminary data.</text>
</comment>
<dbReference type="EC" id="3.1.1.24" evidence="2"/>
<dbReference type="PANTHER" id="PTHR43433:SF1">
    <property type="entry name" value="BLL5160 PROTEIN"/>
    <property type="match status" value="1"/>
</dbReference>
<dbReference type="RefSeq" id="WP_246251376.1">
    <property type="nucleotide sequence ID" value="NZ_CP049249.1"/>
</dbReference>
<organism evidence="2 3">
    <name type="scientific">Rhizobium rhizoryzae</name>
    <dbReference type="NCBI Taxonomy" id="451876"/>
    <lineage>
        <taxon>Bacteria</taxon>
        <taxon>Pseudomonadati</taxon>
        <taxon>Pseudomonadota</taxon>
        <taxon>Alphaproteobacteria</taxon>
        <taxon>Hyphomicrobiales</taxon>
        <taxon>Rhizobiaceae</taxon>
        <taxon>Rhizobium/Agrobacterium group</taxon>
        <taxon>Rhizobium</taxon>
    </lineage>
</organism>
<dbReference type="Proteomes" id="UP000519897">
    <property type="component" value="Unassembled WGS sequence"/>
</dbReference>
<keyword evidence="3" id="KW-1185">Reference proteome</keyword>
<evidence type="ECO:0000313" key="3">
    <source>
        <dbReference type="Proteomes" id="UP000519897"/>
    </source>
</evidence>
<dbReference type="GO" id="GO:0042952">
    <property type="term" value="P:beta-ketoadipate pathway"/>
    <property type="evidence" value="ECO:0007669"/>
    <property type="project" value="InterPro"/>
</dbReference>
<keyword evidence="2" id="KW-0378">Hydrolase</keyword>
<feature type="domain" description="AB hydrolase-1" evidence="1">
    <location>
        <begin position="4"/>
        <end position="223"/>
    </location>
</feature>
<dbReference type="NCBIfam" id="TIGR02427">
    <property type="entry name" value="protocat_pcaD"/>
    <property type="match status" value="1"/>
</dbReference>
<gene>
    <name evidence="2" type="ORF">GGQ72_004206</name>
</gene>